<evidence type="ECO:0000256" key="3">
    <source>
        <dbReference type="SAM" id="MobiDB-lite"/>
    </source>
</evidence>
<evidence type="ECO:0000256" key="1">
    <source>
        <dbReference type="ARBA" id="ARBA00008315"/>
    </source>
</evidence>
<dbReference type="InterPro" id="IPR029488">
    <property type="entry name" value="Hmw/CFAP97"/>
</dbReference>
<feature type="region of interest" description="Disordered" evidence="3">
    <location>
        <begin position="257"/>
        <end position="282"/>
    </location>
</feature>
<evidence type="ECO:0000313" key="5">
    <source>
        <dbReference type="Proteomes" id="UP000694523"/>
    </source>
</evidence>
<sequence>EGEIKSKLTITNETVPTHDDKMQSKPADNLKSQLENGPRKSVEKTDCKDIGGKGDDKSTQILTCDSGNEEYICSKKSNKHFMALLAEAKKVDEDDFEESGKYSSSKAENVRTKRKPINSCHSSPVSAEANRDTNSESCSSDNSCHPKPIKTSLSGNGDSRVGSSTSGEAHCGSPDESDDTVTDVSPLSSPAGSRLQSLDLNHSETDDDDVKDSQSRMQGNVIMQFPGSRHRKNFSFTNDEVQRIDLENQRLLQQLSRFSSGSRPGSASGQRHRITSSTPLNRLPHSALNRQREQQRIERENLAFLRRLESVKPTRGMKRSEQLSEYQRQVGYLGMCPVYQSTSRVSSASPTTTLSSTPVPRLRKTKAAQPAWS</sequence>
<feature type="compositionally biased region" description="Polar residues" evidence="3">
    <location>
        <begin position="182"/>
        <end position="200"/>
    </location>
</feature>
<reference evidence="4" key="2">
    <citation type="submission" date="2025-09" db="UniProtKB">
        <authorList>
            <consortium name="Ensembl"/>
        </authorList>
    </citation>
    <scope>IDENTIFICATION</scope>
</reference>
<proteinExistence type="inferred from homology"/>
<feature type="compositionally biased region" description="Low complexity" evidence="3">
    <location>
        <begin position="346"/>
        <end position="360"/>
    </location>
</feature>
<reference evidence="4" key="1">
    <citation type="submission" date="2025-08" db="UniProtKB">
        <authorList>
            <consortium name="Ensembl"/>
        </authorList>
    </citation>
    <scope>IDENTIFICATION</scope>
</reference>
<protein>
    <recommendedName>
        <fullName evidence="2">Cilia- and flagella-associated protein 97</fullName>
    </recommendedName>
</protein>
<dbReference type="Pfam" id="PF13879">
    <property type="entry name" value="Hmw_CFAP97"/>
    <property type="match status" value="1"/>
</dbReference>
<evidence type="ECO:0000313" key="4">
    <source>
        <dbReference type="Ensembl" id="ENSNMLP00000030104.1"/>
    </source>
</evidence>
<dbReference type="Ensembl" id="ENSNMLT00000033568.1">
    <property type="protein sequence ID" value="ENSNMLP00000030104.1"/>
    <property type="gene ID" value="ENSNMLG00000019013.1"/>
</dbReference>
<feature type="region of interest" description="Disordered" evidence="3">
    <location>
        <begin position="342"/>
        <end position="373"/>
    </location>
</feature>
<feature type="region of interest" description="Disordered" evidence="3">
    <location>
        <begin position="1"/>
        <end position="59"/>
    </location>
</feature>
<feature type="compositionally biased region" description="Polar residues" evidence="3">
    <location>
        <begin position="151"/>
        <end position="167"/>
    </location>
</feature>
<dbReference type="GO" id="GO:0007283">
    <property type="term" value="P:spermatogenesis"/>
    <property type="evidence" value="ECO:0007669"/>
    <property type="project" value="TreeGrafter"/>
</dbReference>
<organism evidence="4 5">
    <name type="scientific">Neogobius melanostomus</name>
    <name type="common">round goby</name>
    <dbReference type="NCBI Taxonomy" id="47308"/>
    <lineage>
        <taxon>Eukaryota</taxon>
        <taxon>Metazoa</taxon>
        <taxon>Chordata</taxon>
        <taxon>Craniata</taxon>
        <taxon>Vertebrata</taxon>
        <taxon>Euteleostomi</taxon>
        <taxon>Actinopterygii</taxon>
        <taxon>Neopterygii</taxon>
        <taxon>Teleostei</taxon>
        <taxon>Neoteleostei</taxon>
        <taxon>Acanthomorphata</taxon>
        <taxon>Gobiaria</taxon>
        <taxon>Gobiiformes</taxon>
        <taxon>Gobioidei</taxon>
        <taxon>Gobiidae</taxon>
        <taxon>Benthophilinae</taxon>
        <taxon>Neogobiini</taxon>
        <taxon>Neogobius</taxon>
    </lineage>
</organism>
<dbReference type="PANTHER" id="PTHR23035:SF1">
    <property type="entry name" value="CILIA- AND FLAGELLA-ASSOCIATED PROTEIN 97"/>
    <property type="match status" value="1"/>
</dbReference>
<accession>A0A8C6UAT3</accession>
<comment type="similarity">
    <text evidence="1">Belongs to the CFAP97 family.</text>
</comment>
<keyword evidence="5" id="KW-1185">Reference proteome</keyword>
<dbReference type="PANTHER" id="PTHR23035">
    <property type="entry name" value="CILIA- AND FLAGELLA-ASSOCIATED PROTEIN 97-RELATED"/>
    <property type="match status" value="1"/>
</dbReference>
<feature type="compositionally biased region" description="Polar residues" evidence="3">
    <location>
        <begin position="257"/>
        <end position="280"/>
    </location>
</feature>
<dbReference type="InterPro" id="IPR038791">
    <property type="entry name" value="Cfap97/Hemingway"/>
</dbReference>
<feature type="region of interest" description="Disordered" evidence="3">
    <location>
        <begin position="89"/>
        <end position="213"/>
    </location>
</feature>
<dbReference type="Proteomes" id="UP000694523">
    <property type="component" value="Unplaced"/>
</dbReference>
<name>A0A8C6UAT3_9GOBI</name>
<feature type="compositionally biased region" description="Basic and acidic residues" evidence="3">
    <location>
        <begin position="37"/>
        <end position="58"/>
    </location>
</feature>
<evidence type="ECO:0000256" key="2">
    <source>
        <dbReference type="ARBA" id="ARBA00021424"/>
    </source>
</evidence>
<dbReference type="AlphaFoldDB" id="A0A8C6UAT3"/>